<dbReference type="AlphaFoldDB" id="D7C680"/>
<dbReference type="RefSeq" id="WP_014173547.1">
    <property type="nucleotide sequence ID" value="NC_016582.1"/>
</dbReference>
<name>D7C680_STRBB</name>
<dbReference type="HOGENOM" id="CLU_108696_14_3_11"/>
<dbReference type="Gene3D" id="1.10.1200.10">
    <property type="entry name" value="ACP-like"/>
    <property type="match status" value="1"/>
</dbReference>
<protein>
    <recommendedName>
        <fullName evidence="3">Carrier domain-containing protein</fullName>
    </recommendedName>
</protein>
<proteinExistence type="predicted"/>
<sequence>MPDDQTLARRVAELVEEASEGTLSPDSALADGKTLAEKGLSSLSYLRLIDSIETEFGIYVDLEGDTTFMQTIPGIVEYMAAEGVAGAA</sequence>
<dbReference type="PATRIC" id="fig|749414.3.peg.969"/>
<reference evidence="1 2" key="1">
    <citation type="journal article" date="2010" name="J. Bacteriol.">
        <title>Genome sequence of the milbemycin-producing bacterium Streptomyces bingchenggensis.</title>
        <authorList>
            <person name="Wang X.J."/>
            <person name="Yan Y.J."/>
            <person name="Zhang B."/>
            <person name="An J."/>
            <person name="Wang J.J."/>
            <person name="Tian J."/>
            <person name="Jiang L."/>
            <person name="Chen Y.H."/>
            <person name="Huang S.X."/>
            <person name="Yin M."/>
            <person name="Zhang J."/>
            <person name="Gao A.L."/>
            <person name="Liu C.X."/>
            <person name="Zhu Z.X."/>
            <person name="Xiang W.S."/>
        </authorList>
    </citation>
    <scope>NUCLEOTIDE SEQUENCE [LARGE SCALE GENOMIC DNA]</scope>
    <source>
        <strain evidence="1 2">BCW-1</strain>
    </source>
</reference>
<dbReference type="eggNOG" id="COG0236">
    <property type="taxonomic scope" value="Bacteria"/>
</dbReference>
<dbReference type="Proteomes" id="UP000000377">
    <property type="component" value="Chromosome"/>
</dbReference>
<evidence type="ECO:0000313" key="1">
    <source>
        <dbReference type="EMBL" id="ADI04068.1"/>
    </source>
</evidence>
<dbReference type="KEGG" id="sbh:SBI_00947"/>
<accession>D7C680</accession>
<gene>
    <name evidence="1" type="ordered locus">SBI_00947</name>
</gene>
<dbReference type="EMBL" id="CP002047">
    <property type="protein sequence ID" value="ADI04068.1"/>
    <property type="molecule type" value="Genomic_DNA"/>
</dbReference>
<dbReference type="InterPro" id="IPR036736">
    <property type="entry name" value="ACP-like_sf"/>
</dbReference>
<dbReference type="SUPFAM" id="SSF47336">
    <property type="entry name" value="ACP-like"/>
    <property type="match status" value="1"/>
</dbReference>
<evidence type="ECO:0008006" key="3">
    <source>
        <dbReference type="Google" id="ProtNLM"/>
    </source>
</evidence>
<keyword evidence="2" id="KW-1185">Reference proteome</keyword>
<dbReference type="STRING" id="749414.SBI_00947"/>
<organism evidence="1 2">
    <name type="scientific">Streptomyces bingchenggensis (strain BCW-1)</name>
    <dbReference type="NCBI Taxonomy" id="749414"/>
    <lineage>
        <taxon>Bacteria</taxon>
        <taxon>Bacillati</taxon>
        <taxon>Actinomycetota</taxon>
        <taxon>Actinomycetes</taxon>
        <taxon>Kitasatosporales</taxon>
        <taxon>Streptomycetaceae</taxon>
        <taxon>Streptomyces</taxon>
    </lineage>
</organism>
<evidence type="ECO:0000313" key="2">
    <source>
        <dbReference type="Proteomes" id="UP000000377"/>
    </source>
</evidence>